<proteinExistence type="predicted"/>
<organism evidence="1 2">
    <name type="scientific">Lacticaseibacillus pabuli</name>
    <dbReference type="NCBI Taxonomy" id="3025672"/>
    <lineage>
        <taxon>Bacteria</taxon>
        <taxon>Bacillati</taxon>
        <taxon>Bacillota</taxon>
        <taxon>Bacilli</taxon>
        <taxon>Lactobacillales</taxon>
        <taxon>Lactobacillaceae</taxon>
        <taxon>Lacticaseibacillus</taxon>
    </lineage>
</organism>
<dbReference type="Gene3D" id="3.90.550.10">
    <property type="entry name" value="Spore Coat Polysaccharide Biosynthesis Protein SpsA, Chain A"/>
    <property type="match status" value="1"/>
</dbReference>
<reference evidence="1 2" key="1">
    <citation type="submission" date="2023-02" db="EMBL/GenBank/DDBJ databases">
        <title>Genome sequence of Lacticaseibacillus sp. KACC 23028.</title>
        <authorList>
            <person name="Kim S."/>
            <person name="Heo J."/>
            <person name="Kwon S.-W."/>
        </authorList>
    </citation>
    <scope>NUCLEOTIDE SEQUENCE [LARGE SCALE GENOMIC DNA]</scope>
    <source>
        <strain evidence="1 2">KACC 23028</strain>
    </source>
</reference>
<dbReference type="EMBL" id="CP117884">
    <property type="protein sequence ID" value="WDF82041.1"/>
    <property type="molecule type" value="Genomic_DNA"/>
</dbReference>
<protein>
    <submittedName>
        <fullName evidence="1">Glycosyltransferase</fullName>
    </submittedName>
</protein>
<dbReference type="Pfam" id="PF01501">
    <property type="entry name" value="Glyco_transf_8"/>
    <property type="match status" value="1"/>
</dbReference>
<keyword evidence="2" id="KW-1185">Reference proteome</keyword>
<evidence type="ECO:0000313" key="2">
    <source>
        <dbReference type="Proteomes" id="UP001220377"/>
    </source>
</evidence>
<dbReference type="SUPFAM" id="SSF53448">
    <property type="entry name" value="Nucleotide-diphospho-sugar transferases"/>
    <property type="match status" value="1"/>
</dbReference>
<dbReference type="Proteomes" id="UP001220377">
    <property type="component" value="Chromosome"/>
</dbReference>
<sequence>MNILYCGDSKMADGLVISALSLRRQTHAPLNIYVLTANIKGGERDFNALPVAVTNLLEGELQKLNPDSHVYRYDMTAQFYDDEPIANMATLFTPYCMLRLYADLIPGLPDRLLYLDTDVIASQDPTNFYNEDMTGHEIVGVLDYYGRWFFHSRLRVFDYLNSGVLLLNMPLIKETRLFAKARAMCRDVKMFMPDQSALNKLARTKAIAPRRFNDQRRRHEDTVFQHFTTSFRFWPWLHTVTVKPWEVSRVHDELHLTMYDDVLNEYDRLRPALAARKQ</sequence>
<dbReference type="InterPro" id="IPR002495">
    <property type="entry name" value="Glyco_trans_8"/>
</dbReference>
<name>A0ABY7WSV4_9LACO</name>
<dbReference type="RefSeq" id="WP_274259231.1">
    <property type="nucleotide sequence ID" value="NZ_CP117884.1"/>
</dbReference>
<accession>A0ABY7WSV4</accession>
<dbReference type="InterPro" id="IPR029044">
    <property type="entry name" value="Nucleotide-diphossugar_trans"/>
</dbReference>
<evidence type="ECO:0000313" key="1">
    <source>
        <dbReference type="EMBL" id="WDF82041.1"/>
    </source>
</evidence>
<gene>
    <name evidence="1" type="ORF">PQ472_08925</name>
</gene>